<dbReference type="PANTHER" id="PTHR44591">
    <property type="entry name" value="STRESS RESPONSE REGULATOR PROTEIN 1"/>
    <property type="match status" value="1"/>
</dbReference>
<gene>
    <name evidence="4" type="ORF">C4532_07700</name>
</gene>
<dbReference type="Gene3D" id="3.40.50.2300">
    <property type="match status" value="1"/>
</dbReference>
<evidence type="ECO:0000313" key="4">
    <source>
        <dbReference type="EMBL" id="RJP71398.1"/>
    </source>
</evidence>
<proteinExistence type="predicted"/>
<keyword evidence="1 2" id="KW-0597">Phosphoprotein</keyword>
<dbReference type="InterPro" id="IPR011006">
    <property type="entry name" value="CheY-like_superfamily"/>
</dbReference>
<feature type="domain" description="Response regulatory" evidence="3">
    <location>
        <begin position="4"/>
        <end position="120"/>
    </location>
</feature>
<sequence length="122" mass="13556">MRKKILLVEDNRNIIMTTRMALEAREYELTVAIDGCEAIAKALSCEPDAILLDLVSPNLDGLDVLRELQKQQKMRGIPVIIISAKAAEEDIREARRLGAREYIVKPFGPEELVGAIARVLAS</sequence>
<dbReference type="InterPro" id="IPR050595">
    <property type="entry name" value="Bact_response_regulator"/>
</dbReference>
<evidence type="ECO:0000256" key="2">
    <source>
        <dbReference type="PROSITE-ProRule" id="PRU00169"/>
    </source>
</evidence>
<reference evidence="4 5" key="1">
    <citation type="journal article" date="2017" name="ISME J.">
        <title>Energy and carbon metabolisms in a deep terrestrial subsurface fluid microbial community.</title>
        <authorList>
            <person name="Momper L."/>
            <person name="Jungbluth S.P."/>
            <person name="Lee M.D."/>
            <person name="Amend J.P."/>
        </authorList>
    </citation>
    <scope>NUCLEOTIDE SEQUENCE [LARGE SCALE GENOMIC DNA]</scope>
    <source>
        <strain evidence="4">SURF_17</strain>
    </source>
</reference>
<dbReference type="EMBL" id="QZKI01000060">
    <property type="protein sequence ID" value="RJP71398.1"/>
    <property type="molecule type" value="Genomic_DNA"/>
</dbReference>
<evidence type="ECO:0000259" key="3">
    <source>
        <dbReference type="PROSITE" id="PS50110"/>
    </source>
</evidence>
<name>A0A419F0M6_9BACT</name>
<dbReference type="AlphaFoldDB" id="A0A419F0M6"/>
<dbReference type="InterPro" id="IPR001789">
    <property type="entry name" value="Sig_transdc_resp-reg_receiver"/>
</dbReference>
<evidence type="ECO:0000313" key="5">
    <source>
        <dbReference type="Proteomes" id="UP000285961"/>
    </source>
</evidence>
<evidence type="ECO:0000256" key="1">
    <source>
        <dbReference type="ARBA" id="ARBA00022553"/>
    </source>
</evidence>
<protein>
    <submittedName>
        <fullName evidence="4">Response regulator</fullName>
    </submittedName>
</protein>
<organism evidence="4 5">
    <name type="scientific">Candidatus Abyssobacteria bacterium SURF_17</name>
    <dbReference type="NCBI Taxonomy" id="2093361"/>
    <lineage>
        <taxon>Bacteria</taxon>
        <taxon>Pseudomonadati</taxon>
        <taxon>Candidatus Hydrogenedentota</taxon>
        <taxon>Candidatus Abyssobacteria</taxon>
    </lineage>
</organism>
<dbReference type="PROSITE" id="PS50110">
    <property type="entry name" value="RESPONSE_REGULATORY"/>
    <property type="match status" value="1"/>
</dbReference>
<dbReference type="Pfam" id="PF00072">
    <property type="entry name" value="Response_reg"/>
    <property type="match status" value="1"/>
</dbReference>
<dbReference type="GO" id="GO:0000160">
    <property type="term" value="P:phosphorelay signal transduction system"/>
    <property type="evidence" value="ECO:0007669"/>
    <property type="project" value="InterPro"/>
</dbReference>
<feature type="modified residue" description="4-aspartylphosphate" evidence="2">
    <location>
        <position position="53"/>
    </location>
</feature>
<dbReference type="PANTHER" id="PTHR44591:SF3">
    <property type="entry name" value="RESPONSE REGULATORY DOMAIN-CONTAINING PROTEIN"/>
    <property type="match status" value="1"/>
</dbReference>
<dbReference type="SMART" id="SM00448">
    <property type="entry name" value="REC"/>
    <property type="match status" value="1"/>
</dbReference>
<dbReference type="Proteomes" id="UP000285961">
    <property type="component" value="Unassembled WGS sequence"/>
</dbReference>
<dbReference type="SUPFAM" id="SSF52172">
    <property type="entry name" value="CheY-like"/>
    <property type="match status" value="1"/>
</dbReference>
<comment type="caution">
    <text evidence="4">The sequence shown here is derived from an EMBL/GenBank/DDBJ whole genome shotgun (WGS) entry which is preliminary data.</text>
</comment>
<accession>A0A419F0M6</accession>